<comment type="catalytic activity">
    <reaction evidence="2">
        <text>2 GTP = 3',3'-c-di-GMP + 2 diphosphate</text>
        <dbReference type="Rhea" id="RHEA:24898"/>
        <dbReference type="ChEBI" id="CHEBI:33019"/>
        <dbReference type="ChEBI" id="CHEBI:37565"/>
        <dbReference type="ChEBI" id="CHEBI:58805"/>
        <dbReference type="EC" id="2.7.7.65"/>
    </reaction>
</comment>
<dbReference type="AlphaFoldDB" id="A0A318K159"/>
<protein>
    <recommendedName>
        <fullName evidence="1">diguanylate cyclase</fullName>
        <ecNumber evidence="1">2.7.7.65</ecNumber>
    </recommendedName>
</protein>
<dbReference type="PANTHER" id="PTHR45138">
    <property type="entry name" value="REGULATORY COMPONENTS OF SENSORY TRANSDUCTION SYSTEM"/>
    <property type="match status" value="1"/>
</dbReference>
<dbReference type="Gene3D" id="3.30.70.270">
    <property type="match status" value="1"/>
</dbReference>
<dbReference type="SUPFAM" id="SSF55073">
    <property type="entry name" value="Nucleotide cyclase"/>
    <property type="match status" value="1"/>
</dbReference>
<organism evidence="4 5">
    <name type="scientific">Undibacterium pigrum</name>
    <dbReference type="NCBI Taxonomy" id="401470"/>
    <lineage>
        <taxon>Bacteria</taxon>
        <taxon>Pseudomonadati</taxon>
        <taxon>Pseudomonadota</taxon>
        <taxon>Betaproteobacteria</taxon>
        <taxon>Burkholderiales</taxon>
        <taxon>Oxalobacteraceae</taxon>
        <taxon>Undibacterium</taxon>
    </lineage>
</organism>
<dbReference type="FunFam" id="3.30.70.270:FF:000001">
    <property type="entry name" value="Diguanylate cyclase domain protein"/>
    <property type="match status" value="1"/>
</dbReference>
<evidence type="ECO:0000256" key="1">
    <source>
        <dbReference type="ARBA" id="ARBA00012528"/>
    </source>
</evidence>
<dbReference type="Gene3D" id="3.30.450.40">
    <property type="match status" value="1"/>
</dbReference>
<dbReference type="InterPro" id="IPR043128">
    <property type="entry name" value="Rev_trsase/Diguanyl_cyclase"/>
</dbReference>
<dbReference type="GO" id="GO:1902201">
    <property type="term" value="P:negative regulation of bacterial-type flagellum-dependent cell motility"/>
    <property type="evidence" value="ECO:0007669"/>
    <property type="project" value="TreeGrafter"/>
</dbReference>
<dbReference type="InterPro" id="IPR050469">
    <property type="entry name" value="Diguanylate_Cyclase"/>
</dbReference>
<dbReference type="GO" id="GO:0005886">
    <property type="term" value="C:plasma membrane"/>
    <property type="evidence" value="ECO:0007669"/>
    <property type="project" value="TreeGrafter"/>
</dbReference>
<evidence type="ECO:0000256" key="2">
    <source>
        <dbReference type="ARBA" id="ARBA00034247"/>
    </source>
</evidence>
<dbReference type="InterPro" id="IPR000160">
    <property type="entry name" value="GGDEF_dom"/>
</dbReference>
<dbReference type="SUPFAM" id="SSF55781">
    <property type="entry name" value="GAF domain-like"/>
    <property type="match status" value="1"/>
</dbReference>
<reference evidence="4 5" key="1">
    <citation type="submission" date="2018-05" db="EMBL/GenBank/DDBJ databases">
        <title>Genomic Encyclopedia of Type Strains, Phase IV (KMG-IV): sequencing the most valuable type-strain genomes for metagenomic binning, comparative biology and taxonomic classification.</title>
        <authorList>
            <person name="Goeker M."/>
        </authorList>
    </citation>
    <scope>NUCLEOTIDE SEQUENCE [LARGE SCALE GENOMIC DNA]</scope>
    <source>
        <strain evidence="4 5">DSM 19792</strain>
    </source>
</reference>
<keyword evidence="5" id="KW-1185">Reference proteome</keyword>
<evidence type="ECO:0000313" key="5">
    <source>
        <dbReference type="Proteomes" id="UP000247792"/>
    </source>
</evidence>
<dbReference type="InterPro" id="IPR003018">
    <property type="entry name" value="GAF"/>
</dbReference>
<evidence type="ECO:0000313" key="4">
    <source>
        <dbReference type="EMBL" id="PXX47034.1"/>
    </source>
</evidence>
<dbReference type="InterPro" id="IPR029787">
    <property type="entry name" value="Nucleotide_cyclase"/>
</dbReference>
<dbReference type="PANTHER" id="PTHR45138:SF9">
    <property type="entry name" value="DIGUANYLATE CYCLASE DGCM-RELATED"/>
    <property type="match status" value="1"/>
</dbReference>
<sequence>MEAMISVPRPKNESERLAALRRYRQLDRVAEKDFELLTKVAAEICDVPFALISLIDDDHVTSVASIGMPNAVLARDEACCSWAILQDGLLEIPDLSRDQRTARLRLMTETGMHMYAGTSLSTKDGFHIGTLCVLDKKPHSLNNHQRELLSGLARQVMALLDLRAHEQMLMEALVREQYLASVDMLTGLLNRRVLFERFDAEIDRSRRYSTPLSMALIDLDHFKSINDTFGHAAGDAVLSSVGEIVKTSIRSSDIAGRYGGEELCVVLPQTTAEGAYALAESLRKQIEESMISIDGKTITVTASIGVTTMQTNCKGALQILNAADEALYQAKHAGRNKTVLG</sequence>
<dbReference type="InterPro" id="IPR029016">
    <property type="entry name" value="GAF-like_dom_sf"/>
</dbReference>
<evidence type="ECO:0000259" key="3">
    <source>
        <dbReference type="PROSITE" id="PS50887"/>
    </source>
</evidence>
<dbReference type="NCBIfam" id="TIGR00254">
    <property type="entry name" value="GGDEF"/>
    <property type="match status" value="1"/>
</dbReference>
<dbReference type="EMBL" id="QJKB01000001">
    <property type="protein sequence ID" value="PXX47034.1"/>
    <property type="molecule type" value="Genomic_DNA"/>
</dbReference>
<dbReference type="Pfam" id="PF01590">
    <property type="entry name" value="GAF"/>
    <property type="match status" value="1"/>
</dbReference>
<dbReference type="EC" id="2.7.7.65" evidence="1"/>
<dbReference type="PROSITE" id="PS50887">
    <property type="entry name" value="GGDEF"/>
    <property type="match status" value="1"/>
</dbReference>
<dbReference type="Proteomes" id="UP000247792">
    <property type="component" value="Unassembled WGS sequence"/>
</dbReference>
<gene>
    <name evidence="4" type="ORF">DFR42_101610</name>
</gene>
<dbReference type="GO" id="GO:0052621">
    <property type="term" value="F:diguanylate cyclase activity"/>
    <property type="evidence" value="ECO:0007669"/>
    <property type="project" value="UniProtKB-EC"/>
</dbReference>
<accession>A0A318K159</accession>
<dbReference type="SMART" id="SM00267">
    <property type="entry name" value="GGDEF"/>
    <property type="match status" value="1"/>
</dbReference>
<dbReference type="CDD" id="cd01949">
    <property type="entry name" value="GGDEF"/>
    <property type="match status" value="1"/>
</dbReference>
<proteinExistence type="predicted"/>
<comment type="caution">
    <text evidence="4">The sequence shown here is derived from an EMBL/GenBank/DDBJ whole genome shotgun (WGS) entry which is preliminary data.</text>
</comment>
<dbReference type="Pfam" id="PF00990">
    <property type="entry name" value="GGDEF"/>
    <property type="match status" value="1"/>
</dbReference>
<feature type="domain" description="GGDEF" evidence="3">
    <location>
        <begin position="210"/>
        <end position="341"/>
    </location>
</feature>
<dbReference type="GO" id="GO:0043709">
    <property type="term" value="P:cell adhesion involved in single-species biofilm formation"/>
    <property type="evidence" value="ECO:0007669"/>
    <property type="project" value="TreeGrafter"/>
</dbReference>
<name>A0A318K159_9BURK</name>